<sequence>MENNSVLDLNQTPAVGGTPADQTTAAPGANKQAAPLVPPTVPQGQNPLEELLGALGNNPSQDVPGLTRDPPTLHLQPAADSNQATCDQADLTQTTRDQSNTANPQGSQGTTLAPGDGAEPATRNDGKREDILQRALTASGLIPQTGPTTIKEGAVTFAVGVVPRQGFSPDEWSQTYAAWSRNYQYFQSAMQEVYNYKTLAEWLAIHKNRVDEIMQRDGFCAGFRYDLAVRTNAFQCDTFSDGEIVFPNISLHRPTIKQQTYSEARAKDELCFLDNPYVPGGQQEEYDPHTGCLETNQSKKQNTNTRLGGQNQNGRTDSFRRDSYRSPRNRDDRDSSPDQNRQENNPRGQNGDDRRGNRNRNRNQDSRARDRACNHSAPQGPSSPKEGQRTPQRNKPRVPPPPLSPHGPSFEPQAATPDRETLQVTQAEPRAATWPSGVSCEMNVSAWESALSAARLLPKYQDVLDGFSHGFDQGIPPHGVADLPWYTPPNHSSALTAQDNIERNFQKEIAAGQMYGPFTHEEVASRFPFFRTSPLGSVTNGDGSTRPINNLSFPRNNHNIPSVNSYVDKLDFITTWDDFQTVAQFFKRQTTPVQLGLFDWEKAYRQIPTRADQWPYLMVRDLQGGIMLDTRITFGGVAGCGSFGRPADALKELMLHKFDLVHVFQWVDNNLFFQAPHSTTTMLEVVKQSALLGVKKYADFDFSDTQKFIGFIWNGKNQMVTLLAGKKEEQLSQLEPFLQPGRTFTYNKVEVLTGRLNHVTYLIPQLKCYLRELYRWQLSWVNKAAQRLTPPAVQSDLTRWHDTLITYNKTRLIPNPNPTDVGWVGDASTSFGIGVLLGRRWAQFKWAPTIQSTPPPPPPSIAWLETVAVRIGLLLLINLGVALSRRFIVWTDNNTTLNANKKRSSRDQQVNKEWGVIQDILLAEQIDLSPRRVESAQNTADGLSRGLLGDCSPSMRLPLPLPEDLLPLFIQT</sequence>
<feature type="compositionally biased region" description="Polar residues" evidence="1">
    <location>
        <begin position="1"/>
        <end position="13"/>
    </location>
</feature>
<dbReference type="EMBL" id="PGCJ01000020">
    <property type="protein sequence ID" value="PLW56446.1"/>
    <property type="molecule type" value="Genomic_DNA"/>
</dbReference>
<keyword evidence="3" id="KW-1185">Reference proteome</keyword>
<feature type="compositionally biased region" description="Polar residues" evidence="1">
    <location>
        <begin position="79"/>
        <end position="111"/>
    </location>
</feature>
<reference evidence="2 3" key="1">
    <citation type="submission" date="2017-11" db="EMBL/GenBank/DDBJ databases">
        <title>De novo assembly and phasing of dikaryotic genomes from two isolates of Puccinia coronata f. sp. avenae, the causal agent of oat crown rust.</title>
        <authorList>
            <person name="Miller M.E."/>
            <person name="Zhang Y."/>
            <person name="Omidvar V."/>
            <person name="Sperschneider J."/>
            <person name="Schwessinger B."/>
            <person name="Raley C."/>
            <person name="Palmer J.M."/>
            <person name="Garnica D."/>
            <person name="Upadhyaya N."/>
            <person name="Rathjen J."/>
            <person name="Taylor J.M."/>
            <person name="Park R.F."/>
            <person name="Dodds P.N."/>
            <person name="Hirsch C.D."/>
            <person name="Kianian S.F."/>
            <person name="Figueroa M."/>
        </authorList>
    </citation>
    <scope>NUCLEOTIDE SEQUENCE [LARGE SCALE GENOMIC DNA]</scope>
    <source>
        <strain evidence="2">12NC29</strain>
    </source>
</reference>
<dbReference type="PANTHER" id="PTHR33050">
    <property type="entry name" value="REVERSE TRANSCRIPTASE DOMAIN-CONTAINING PROTEIN"/>
    <property type="match status" value="1"/>
</dbReference>
<feature type="compositionally biased region" description="Basic and acidic residues" evidence="1">
    <location>
        <begin position="350"/>
        <end position="373"/>
    </location>
</feature>
<evidence type="ECO:0000313" key="2">
    <source>
        <dbReference type="EMBL" id="PLW56446.1"/>
    </source>
</evidence>
<dbReference type="InterPro" id="IPR043502">
    <property type="entry name" value="DNA/RNA_pol_sf"/>
</dbReference>
<feature type="compositionally biased region" description="Basic and acidic residues" evidence="1">
    <location>
        <begin position="317"/>
        <end position="336"/>
    </location>
</feature>
<dbReference type="AlphaFoldDB" id="A0A2N5W2F6"/>
<accession>A0A2N5W2F6</accession>
<protein>
    <recommendedName>
        <fullName evidence="4">Reverse transcriptase domain-containing protein</fullName>
    </recommendedName>
</protein>
<dbReference type="PANTHER" id="PTHR33050:SF7">
    <property type="entry name" value="RIBONUCLEASE H"/>
    <property type="match status" value="1"/>
</dbReference>
<comment type="caution">
    <text evidence="2">The sequence shown here is derived from an EMBL/GenBank/DDBJ whole genome shotgun (WGS) entry which is preliminary data.</text>
</comment>
<evidence type="ECO:0000256" key="1">
    <source>
        <dbReference type="SAM" id="MobiDB-lite"/>
    </source>
</evidence>
<evidence type="ECO:0008006" key="4">
    <source>
        <dbReference type="Google" id="ProtNLM"/>
    </source>
</evidence>
<organism evidence="2 3">
    <name type="scientific">Puccinia coronata f. sp. avenae</name>
    <dbReference type="NCBI Taxonomy" id="200324"/>
    <lineage>
        <taxon>Eukaryota</taxon>
        <taxon>Fungi</taxon>
        <taxon>Dikarya</taxon>
        <taxon>Basidiomycota</taxon>
        <taxon>Pucciniomycotina</taxon>
        <taxon>Pucciniomycetes</taxon>
        <taxon>Pucciniales</taxon>
        <taxon>Pucciniaceae</taxon>
        <taxon>Puccinia</taxon>
    </lineage>
</organism>
<dbReference type="SUPFAM" id="SSF56672">
    <property type="entry name" value="DNA/RNA polymerases"/>
    <property type="match status" value="1"/>
</dbReference>
<dbReference type="Proteomes" id="UP000235388">
    <property type="component" value="Unassembled WGS sequence"/>
</dbReference>
<dbReference type="STRING" id="200324.A0A2N5W2F6"/>
<feature type="region of interest" description="Disordered" evidence="1">
    <location>
        <begin position="281"/>
        <end position="423"/>
    </location>
</feature>
<dbReference type="InterPro" id="IPR052055">
    <property type="entry name" value="Hepadnavirus_pol/RT"/>
</dbReference>
<dbReference type="OrthoDB" id="3255824at2759"/>
<proteinExistence type="predicted"/>
<gene>
    <name evidence="2" type="ORF">PCANC_04858</name>
</gene>
<feature type="compositionally biased region" description="Polar residues" evidence="1">
    <location>
        <begin position="293"/>
        <end position="316"/>
    </location>
</feature>
<name>A0A2N5W2F6_9BASI</name>
<feature type="region of interest" description="Disordered" evidence="1">
    <location>
        <begin position="1"/>
        <end position="128"/>
    </location>
</feature>
<evidence type="ECO:0000313" key="3">
    <source>
        <dbReference type="Proteomes" id="UP000235388"/>
    </source>
</evidence>